<name>A0A9Q1IR96_SYNKA</name>
<feature type="transmembrane region" description="Helical" evidence="1">
    <location>
        <begin position="352"/>
        <end position="374"/>
    </location>
</feature>
<dbReference type="OrthoDB" id="10658908at2759"/>
<keyword evidence="1" id="KW-0472">Membrane</keyword>
<sequence length="434" mass="45775">MPRSDLRPTTSFSYPAALLSAVTTPLFRGTVRPSSPPSQSRTSMALPTGLTAVVTPSPQNSLDLPSVTKTVPLFVVESTVGRMAKSASLSLISSPLPLTWFTPPLRLSATKIASSSLVGKDTFSFTATKTSSMNTELRLTSLSLSVSRSALQTPLRTGVQTSALSLSPADSMVLNVISSYSTLPLLSLDPFQTGLPTPLLPTSKTSGLVTSSAQLSVISSASAMWSKPASSSRVASSPFPVSSAGSQAVELSSWATASLAVFPPGPVQPNSTLVPFPSIQQEHLLQITLQVNSTVNIFEESFQNALTSGLLLTFLQASQLNGTRARRASLLITVTQVPSAVVVSPLAQFAGWLAAVVVLAAVCVLLASLLGVFVKKSQGKGREAQDVQKRALTPFRKGVLTDSGSHHAWFQLYLHLSSWPHEAAVVPPFCPEFF</sequence>
<dbReference type="EMBL" id="JAINUF010000009">
    <property type="protein sequence ID" value="KAJ8349312.1"/>
    <property type="molecule type" value="Genomic_DNA"/>
</dbReference>
<gene>
    <name evidence="2" type="ORF">SKAU_G00244420</name>
</gene>
<organism evidence="2 3">
    <name type="scientific">Synaphobranchus kaupii</name>
    <name type="common">Kaup's arrowtooth eel</name>
    <dbReference type="NCBI Taxonomy" id="118154"/>
    <lineage>
        <taxon>Eukaryota</taxon>
        <taxon>Metazoa</taxon>
        <taxon>Chordata</taxon>
        <taxon>Craniata</taxon>
        <taxon>Vertebrata</taxon>
        <taxon>Euteleostomi</taxon>
        <taxon>Actinopterygii</taxon>
        <taxon>Neopterygii</taxon>
        <taxon>Teleostei</taxon>
        <taxon>Anguilliformes</taxon>
        <taxon>Synaphobranchidae</taxon>
        <taxon>Synaphobranchus</taxon>
    </lineage>
</organism>
<comment type="caution">
    <text evidence="2">The sequence shown here is derived from an EMBL/GenBank/DDBJ whole genome shotgun (WGS) entry which is preliminary data.</text>
</comment>
<keyword evidence="1" id="KW-0812">Transmembrane</keyword>
<evidence type="ECO:0000256" key="1">
    <source>
        <dbReference type="SAM" id="Phobius"/>
    </source>
</evidence>
<keyword evidence="1" id="KW-1133">Transmembrane helix</keyword>
<dbReference type="Proteomes" id="UP001152622">
    <property type="component" value="Chromosome 9"/>
</dbReference>
<protein>
    <submittedName>
        <fullName evidence="2">Uncharacterized protein</fullName>
    </submittedName>
</protein>
<accession>A0A9Q1IR96</accession>
<proteinExistence type="predicted"/>
<evidence type="ECO:0000313" key="3">
    <source>
        <dbReference type="Proteomes" id="UP001152622"/>
    </source>
</evidence>
<keyword evidence="3" id="KW-1185">Reference proteome</keyword>
<evidence type="ECO:0000313" key="2">
    <source>
        <dbReference type="EMBL" id="KAJ8349312.1"/>
    </source>
</evidence>
<dbReference type="AlphaFoldDB" id="A0A9Q1IR96"/>
<reference evidence="2" key="1">
    <citation type="journal article" date="2023" name="Science">
        <title>Genome structures resolve the early diversification of teleost fishes.</title>
        <authorList>
            <person name="Parey E."/>
            <person name="Louis A."/>
            <person name="Montfort J."/>
            <person name="Bouchez O."/>
            <person name="Roques C."/>
            <person name="Iampietro C."/>
            <person name="Lluch J."/>
            <person name="Castinel A."/>
            <person name="Donnadieu C."/>
            <person name="Desvignes T."/>
            <person name="Floi Bucao C."/>
            <person name="Jouanno E."/>
            <person name="Wen M."/>
            <person name="Mejri S."/>
            <person name="Dirks R."/>
            <person name="Jansen H."/>
            <person name="Henkel C."/>
            <person name="Chen W.J."/>
            <person name="Zahm M."/>
            <person name="Cabau C."/>
            <person name="Klopp C."/>
            <person name="Thompson A.W."/>
            <person name="Robinson-Rechavi M."/>
            <person name="Braasch I."/>
            <person name="Lecointre G."/>
            <person name="Bobe J."/>
            <person name="Postlethwait J.H."/>
            <person name="Berthelot C."/>
            <person name="Roest Crollius H."/>
            <person name="Guiguen Y."/>
        </authorList>
    </citation>
    <scope>NUCLEOTIDE SEQUENCE</scope>
    <source>
        <strain evidence="2">WJC10195</strain>
    </source>
</reference>